<keyword evidence="9 11" id="KW-0472">Membrane</keyword>
<dbReference type="CDD" id="cd00310">
    <property type="entry name" value="ATP-synt_Fo_a_6"/>
    <property type="match status" value="1"/>
</dbReference>
<keyword evidence="5 11" id="KW-0812">Transmembrane</keyword>
<keyword evidence="8 11" id="KW-0406">Ion transport</keyword>
<evidence type="ECO:0000256" key="11">
    <source>
        <dbReference type="HAMAP-Rule" id="MF_01393"/>
    </source>
</evidence>
<dbReference type="Gene3D" id="1.20.120.220">
    <property type="entry name" value="ATP synthase, F0 complex, subunit A"/>
    <property type="match status" value="1"/>
</dbReference>
<dbReference type="Proteomes" id="UP000278609">
    <property type="component" value="Unassembled WGS sequence"/>
</dbReference>
<gene>
    <name evidence="11 13" type="primary">atpB</name>
    <name evidence="13" type="ORF">EII40_01895</name>
</gene>
<evidence type="ECO:0000256" key="3">
    <source>
        <dbReference type="ARBA" id="ARBA00022448"/>
    </source>
</evidence>
<dbReference type="HAMAP" id="MF_01393">
    <property type="entry name" value="ATP_synth_a_bact"/>
    <property type="match status" value="1"/>
</dbReference>
<dbReference type="PANTHER" id="PTHR11410:SF0">
    <property type="entry name" value="ATP SYNTHASE SUBUNIT A"/>
    <property type="match status" value="1"/>
</dbReference>
<evidence type="ECO:0000256" key="8">
    <source>
        <dbReference type="ARBA" id="ARBA00023065"/>
    </source>
</evidence>
<evidence type="ECO:0000313" key="13">
    <source>
        <dbReference type="EMBL" id="RRD62822.1"/>
    </source>
</evidence>
<dbReference type="SUPFAM" id="SSF81336">
    <property type="entry name" value="F1F0 ATP synthase subunit A"/>
    <property type="match status" value="1"/>
</dbReference>
<protein>
    <recommendedName>
        <fullName evidence="11 12">ATP synthase subunit a</fullName>
    </recommendedName>
    <alternativeName>
        <fullName evidence="11">ATP synthase F0 sector subunit a</fullName>
    </alternativeName>
    <alternativeName>
        <fullName evidence="11">F-ATPase subunit 6</fullName>
    </alternativeName>
</protein>
<dbReference type="GO" id="GO:0046933">
    <property type="term" value="F:proton-transporting ATP synthase activity, rotational mechanism"/>
    <property type="evidence" value="ECO:0007669"/>
    <property type="project" value="UniProtKB-UniRule"/>
</dbReference>
<comment type="caution">
    <text evidence="13">The sequence shown here is derived from an EMBL/GenBank/DDBJ whole genome shotgun (WGS) entry which is preliminary data.</text>
</comment>
<dbReference type="RefSeq" id="WP_124750583.1">
    <property type="nucleotide sequence ID" value="NZ_RQYS01000005.1"/>
</dbReference>
<comment type="subcellular location">
    <subcellularLocation>
        <location evidence="11 12">Cell membrane</location>
        <topology evidence="11 12">Multi-pass membrane protein</topology>
    </subcellularLocation>
    <subcellularLocation>
        <location evidence="1">Membrane</location>
        <topology evidence="1">Multi-pass membrane protein</topology>
    </subcellularLocation>
</comment>
<evidence type="ECO:0000256" key="12">
    <source>
        <dbReference type="RuleBase" id="RU000483"/>
    </source>
</evidence>
<keyword evidence="13" id="KW-0378">Hydrolase</keyword>
<evidence type="ECO:0000313" key="14">
    <source>
        <dbReference type="Proteomes" id="UP000278609"/>
    </source>
</evidence>
<organism evidence="13 14">
    <name type="scientific">Tannerella forsythia</name>
    <name type="common">Bacteroides forsythus</name>
    <dbReference type="NCBI Taxonomy" id="28112"/>
    <lineage>
        <taxon>Bacteria</taxon>
        <taxon>Pseudomonadati</taxon>
        <taxon>Bacteroidota</taxon>
        <taxon>Bacteroidia</taxon>
        <taxon>Bacteroidales</taxon>
        <taxon>Tannerellaceae</taxon>
        <taxon>Tannerella</taxon>
    </lineage>
</organism>
<name>A0A3P1XVG5_TANFO</name>
<comment type="function">
    <text evidence="11 12">Key component of the proton channel; it plays a direct role in the translocation of protons across the membrane.</text>
</comment>
<dbReference type="EMBL" id="RQYS01000005">
    <property type="protein sequence ID" value="RRD62822.1"/>
    <property type="molecule type" value="Genomic_DNA"/>
</dbReference>
<dbReference type="PANTHER" id="PTHR11410">
    <property type="entry name" value="ATP SYNTHASE SUBUNIT A"/>
    <property type="match status" value="1"/>
</dbReference>
<feature type="transmembrane region" description="Helical" evidence="11">
    <location>
        <begin position="128"/>
        <end position="149"/>
    </location>
</feature>
<dbReference type="InterPro" id="IPR000568">
    <property type="entry name" value="ATP_synth_F0_asu"/>
</dbReference>
<dbReference type="InterPro" id="IPR035908">
    <property type="entry name" value="F0_ATP_A_sf"/>
</dbReference>
<reference evidence="13 14" key="1">
    <citation type="submission" date="2018-11" db="EMBL/GenBank/DDBJ databases">
        <title>Genomes From Bacteria Associated with the Canine Oral Cavity: a Test Case for Automated Genome-Based Taxonomic Assignment.</title>
        <authorList>
            <person name="Coil D.A."/>
            <person name="Jospin G."/>
            <person name="Darling A.E."/>
            <person name="Wallis C."/>
            <person name="Davis I.J."/>
            <person name="Harris S."/>
            <person name="Eisen J.A."/>
            <person name="Holcombe L.J."/>
            <person name="O'Flynn C."/>
        </authorList>
    </citation>
    <scope>NUCLEOTIDE SEQUENCE [LARGE SCALE GENOMIC DNA]</scope>
    <source>
        <strain evidence="13 14">OH2617_COT-023</strain>
    </source>
</reference>
<evidence type="ECO:0000256" key="2">
    <source>
        <dbReference type="ARBA" id="ARBA00006810"/>
    </source>
</evidence>
<accession>A0A3P1XVG5</accession>
<dbReference type="GO" id="GO:0016787">
    <property type="term" value="F:hydrolase activity"/>
    <property type="evidence" value="ECO:0007669"/>
    <property type="project" value="UniProtKB-KW"/>
</dbReference>
<evidence type="ECO:0000256" key="6">
    <source>
        <dbReference type="ARBA" id="ARBA00022781"/>
    </source>
</evidence>
<keyword evidence="6 11" id="KW-0375">Hydrogen ion transport</keyword>
<keyword evidence="4 11" id="KW-0138">CF(0)</keyword>
<proteinExistence type="inferred from homology"/>
<evidence type="ECO:0000256" key="7">
    <source>
        <dbReference type="ARBA" id="ARBA00022989"/>
    </source>
</evidence>
<dbReference type="GO" id="GO:0045259">
    <property type="term" value="C:proton-transporting ATP synthase complex"/>
    <property type="evidence" value="ECO:0007669"/>
    <property type="project" value="UniProtKB-KW"/>
</dbReference>
<dbReference type="OrthoDB" id="9809130at2"/>
<comment type="similarity">
    <text evidence="2 11 12">Belongs to the ATPase A chain family.</text>
</comment>
<evidence type="ECO:0000256" key="9">
    <source>
        <dbReference type="ARBA" id="ARBA00023136"/>
    </source>
</evidence>
<feature type="transmembrane region" description="Helical" evidence="11">
    <location>
        <begin position="217"/>
        <end position="238"/>
    </location>
</feature>
<evidence type="ECO:0000256" key="1">
    <source>
        <dbReference type="ARBA" id="ARBA00004141"/>
    </source>
</evidence>
<feature type="transmembrane region" description="Helical" evidence="11">
    <location>
        <begin position="188"/>
        <end position="211"/>
    </location>
</feature>
<dbReference type="InterPro" id="IPR045083">
    <property type="entry name" value="ATP_synth_F0_asu_bact/mt"/>
</dbReference>
<dbReference type="GO" id="GO:0005886">
    <property type="term" value="C:plasma membrane"/>
    <property type="evidence" value="ECO:0007669"/>
    <property type="project" value="UniProtKB-SubCell"/>
</dbReference>
<feature type="transmembrane region" description="Helical" evidence="11">
    <location>
        <begin position="331"/>
        <end position="351"/>
    </location>
</feature>
<dbReference type="AlphaFoldDB" id="A0A3P1XVG5"/>
<dbReference type="NCBIfam" id="TIGR01131">
    <property type="entry name" value="ATP_synt_6_or_A"/>
    <property type="match status" value="1"/>
</dbReference>
<dbReference type="Pfam" id="PF00119">
    <property type="entry name" value="ATP-synt_A"/>
    <property type="match status" value="1"/>
</dbReference>
<keyword evidence="10 11" id="KW-0066">ATP synthesis</keyword>
<evidence type="ECO:0000256" key="10">
    <source>
        <dbReference type="ARBA" id="ARBA00023310"/>
    </source>
</evidence>
<feature type="transmembrane region" description="Helical" evidence="11">
    <location>
        <begin position="282"/>
        <end position="302"/>
    </location>
</feature>
<keyword evidence="11" id="KW-1003">Cell membrane</keyword>
<evidence type="ECO:0000256" key="4">
    <source>
        <dbReference type="ARBA" id="ARBA00022547"/>
    </source>
</evidence>
<keyword evidence="3 11" id="KW-0813">Transport</keyword>
<evidence type="ECO:0000256" key="5">
    <source>
        <dbReference type="ARBA" id="ARBA00022692"/>
    </source>
</evidence>
<dbReference type="PRINTS" id="PR00123">
    <property type="entry name" value="ATPASEA"/>
</dbReference>
<sequence>MSKKFNDIKIKVLIGVIGLLTVVPPSSAYAQSDKPEINAVKIIFDHVQDSYWWHITTINDRHLSVYLPVIVRSSTTGWHVFSSSRLTHDASYKGFYIASEGDYAGKIVERDAAGAEVRPLDISLTKNALALIINSIVMLVIFLSVARWYKRHPKHAVPGGFVGAVEMFVMNIEDEVIRKSIGKDYARYSPYLLTAFFFILINNLMGLIPVFPGGANTTGNIAITFTLAICTMVAVNVFGNKAYWKEIFWPDVPMWMKVPVPLMPVIELFGVISKPFALMIRLFANIMAGHSIVIALTCLVFITAKMGAAMHAGMTVFSVLLSVFMNCLELLVAYIQAYVFTMLSAVFIGLSRPEHQREKVKK</sequence>
<keyword evidence="7 11" id="KW-1133">Transmembrane helix</keyword>